<feature type="compositionally biased region" description="Low complexity" evidence="12">
    <location>
        <begin position="428"/>
        <end position="446"/>
    </location>
</feature>
<evidence type="ECO:0000256" key="5">
    <source>
        <dbReference type="ARBA" id="ARBA00022705"/>
    </source>
</evidence>
<dbReference type="Pfam" id="PF12169">
    <property type="entry name" value="DNA_pol3_gamma3"/>
    <property type="match status" value="1"/>
</dbReference>
<keyword evidence="9" id="KW-0067">ATP-binding</keyword>
<dbReference type="InterPro" id="IPR050238">
    <property type="entry name" value="DNA_Rep/Repair_Clamp_Loader"/>
</dbReference>
<dbReference type="FunFam" id="3.40.50.300:FF:000014">
    <property type="entry name" value="DNA polymerase III subunit gamma/tau"/>
    <property type="match status" value="1"/>
</dbReference>
<evidence type="ECO:0000256" key="7">
    <source>
        <dbReference type="ARBA" id="ARBA00022741"/>
    </source>
</evidence>
<name>A0A6J5ZPG1_9ZZZZ</name>
<reference evidence="14" key="1">
    <citation type="submission" date="2020-05" db="EMBL/GenBank/DDBJ databases">
        <authorList>
            <person name="Chiriac C."/>
            <person name="Salcher M."/>
            <person name="Ghai R."/>
            <person name="Kavagutti S V."/>
        </authorList>
    </citation>
    <scope>NUCLEOTIDE SEQUENCE</scope>
</reference>
<evidence type="ECO:0000256" key="2">
    <source>
        <dbReference type="ARBA" id="ARBA00012417"/>
    </source>
</evidence>
<dbReference type="InterPro" id="IPR012763">
    <property type="entry name" value="DNA_pol_III_sug/sutau_N"/>
</dbReference>
<sequence length="661" mass="69941">MSLALYRKYRPGRFAEVIGQDHVTVPLSRALNTGRIHHAYLFTGPRGCGKTSSARIMARSINCQAGPTSDPCGTCQSCIDLAPNGPGSIDVIEIDAATYRGIEDAKELRERALYAPVASRFKVYIIDEAHQLTKDAFNVLLKMVEEPPPHLLFIFATTEPDKIISTLRSRTHHYPFRLVSARVLQERLAQMCVSEGVEADPAALALIARAGAGSVRDSQSVLGQVIAGSGPEGITYAETVKQLGFTDEVLLGRVIDAIAQGDGPSLFSLVNDVVNSGHEPRRFVMDLLERLRDLVVVIQVPQSARSGMFDLPDEQIDDLEKQAQLFTASQVVRIADLVSAGLSELRGAYSPRLQLELLVARLITPAASLDVEERLLRLEQSSASVALPPATRSRLADAMAAAPARKPAEKPESSTDGARNSDVETLGTPSTSVETSSTDSESSLSDAGTNKVPVEKKPAVTARKSATPPPMKPSQVIANATKASASDTPVGTVEAPASAEGGAKKSKPQSAKADPIVDQSLATGEKIALTIENVKANWPKILVATAAMGKVAGIVTQNTVALSVSGTVVAVAFPNQGILTNAQTSGHIDRLAAAISQVMGTQVRVDAMVDAGATQVAATKKNEGVERGEASPDDETLSQKSALQMVTEAFGAKVINESPRE</sequence>
<dbReference type="Pfam" id="PF13177">
    <property type="entry name" value="DNA_pol3_delta2"/>
    <property type="match status" value="1"/>
</dbReference>
<feature type="region of interest" description="Disordered" evidence="12">
    <location>
        <begin position="619"/>
        <end position="641"/>
    </location>
</feature>
<dbReference type="EC" id="2.7.7.7" evidence="2"/>
<evidence type="ECO:0000256" key="4">
    <source>
        <dbReference type="ARBA" id="ARBA00022695"/>
    </source>
</evidence>
<dbReference type="SMART" id="SM00382">
    <property type="entry name" value="AAA"/>
    <property type="match status" value="1"/>
</dbReference>
<keyword evidence="5" id="KW-0235">DNA replication</keyword>
<dbReference type="PANTHER" id="PTHR11669">
    <property type="entry name" value="REPLICATION FACTOR C / DNA POLYMERASE III GAMMA-TAU SUBUNIT"/>
    <property type="match status" value="1"/>
</dbReference>
<dbReference type="InterPro" id="IPR003593">
    <property type="entry name" value="AAA+_ATPase"/>
</dbReference>
<gene>
    <name evidence="14" type="ORF">UFOPK3770_01087</name>
</gene>
<dbReference type="InterPro" id="IPR022754">
    <property type="entry name" value="DNA_pol_III_gamma-3"/>
</dbReference>
<dbReference type="NCBIfam" id="TIGR02397">
    <property type="entry name" value="dnaX_nterm"/>
    <property type="match status" value="1"/>
</dbReference>
<evidence type="ECO:0000256" key="10">
    <source>
        <dbReference type="ARBA" id="ARBA00022932"/>
    </source>
</evidence>
<comment type="similarity">
    <text evidence="1">Belongs to the DnaX/STICHEL family.</text>
</comment>
<dbReference type="SUPFAM" id="SSF48019">
    <property type="entry name" value="post-AAA+ oligomerization domain-like"/>
    <property type="match status" value="1"/>
</dbReference>
<evidence type="ECO:0000259" key="13">
    <source>
        <dbReference type="SMART" id="SM00382"/>
    </source>
</evidence>
<keyword evidence="7" id="KW-0547">Nucleotide-binding</keyword>
<keyword evidence="3" id="KW-0808">Transferase</keyword>
<dbReference type="InterPro" id="IPR027417">
    <property type="entry name" value="P-loop_NTPase"/>
</dbReference>
<dbReference type="GO" id="GO:0003677">
    <property type="term" value="F:DNA binding"/>
    <property type="evidence" value="ECO:0007669"/>
    <property type="project" value="InterPro"/>
</dbReference>
<feature type="domain" description="AAA+ ATPase" evidence="13">
    <location>
        <begin position="36"/>
        <end position="179"/>
    </location>
</feature>
<dbReference type="GO" id="GO:0003887">
    <property type="term" value="F:DNA-directed DNA polymerase activity"/>
    <property type="evidence" value="ECO:0007669"/>
    <property type="project" value="UniProtKB-KW"/>
</dbReference>
<organism evidence="14">
    <name type="scientific">freshwater metagenome</name>
    <dbReference type="NCBI Taxonomy" id="449393"/>
    <lineage>
        <taxon>unclassified sequences</taxon>
        <taxon>metagenomes</taxon>
        <taxon>ecological metagenomes</taxon>
    </lineage>
</organism>
<proteinExistence type="inferred from homology"/>
<evidence type="ECO:0000256" key="1">
    <source>
        <dbReference type="ARBA" id="ARBA00006360"/>
    </source>
</evidence>
<feature type="compositionally biased region" description="Polar residues" evidence="12">
    <location>
        <begin position="476"/>
        <end position="489"/>
    </location>
</feature>
<dbReference type="CDD" id="cd00009">
    <property type="entry name" value="AAA"/>
    <property type="match status" value="1"/>
</dbReference>
<dbReference type="GO" id="GO:0009360">
    <property type="term" value="C:DNA polymerase III complex"/>
    <property type="evidence" value="ECO:0007669"/>
    <property type="project" value="InterPro"/>
</dbReference>
<keyword evidence="6" id="KW-0479">Metal-binding</keyword>
<dbReference type="Gene3D" id="1.20.272.10">
    <property type="match status" value="1"/>
</dbReference>
<dbReference type="Gene3D" id="3.40.50.300">
    <property type="entry name" value="P-loop containing nucleotide triphosphate hydrolases"/>
    <property type="match status" value="1"/>
</dbReference>
<evidence type="ECO:0000313" key="14">
    <source>
        <dbReference type="EMBL" id="CAB4342500.1"/>
    </source>
</evidence>
<dbReference type="CDD" id="cd18137">
    <property type="entry name" value="HLD_clamp_pol_III_gamma_tau"/>
    <property type="match status" value="1"/>
</dbReference>
<keyword evidence="4" id="KW-0548">Nucleotidyltransferase</keyword>
<dbReference type="GO" id="GO:0006261">
    <property type="term" value="P:DNA-templated DNA replication"/>
    <property type="evidence" value="ECO:0007669"/>
    <property type="project" value="TreeGrafter"/>
</dbReference>
<evidence type="ECO:0000256" key="12">
    <source>
        <dbReference type="SAM" id="MobiDB-lite"/>
    </source>
</evidence>
<dbReference type="GO" id="GO:0046872">
    <property type="term" value="F:metal ion binding"/>
    <property type="evidence" value="ECO:0007669"/>
    <property type="project" value="UniProtKB-KW"/>
</dbReference>
<dbReference type="EMBL" id="CAESAJ010000139">
    <property type="protein sequence ID" value="CAB4342500.1"/>
    <property type="molecule type" value="Genomic_DNA"/>
</dbReference>
<dbReference type="Pfam" id="PF22608">
    <property type="entry name" value="DNAX_ATPase_lid"/>
    <property type="match status" value="1"/>
</dbReference>
<feature type="region of interest" description="Disordered" evidence="12">
    <location>
        <begin position="396"/>
        <end position="515"/>
    </location>
</feature>
<dbReference type="NCBIfam" id="NF005846">
    <property type="entry name" value="PRK07764.1-6"/>
    <property type="match status" value="1"/>
</dbReference>
<evidence type="ECO:0000256" key="11">
    <source>
        <dbReference type="ARBA" id="ARBA00049244"/>
    </source>
</evidence>
<comment type="catalytic activity">
    <reaction evidence="11">
        <text>DNA(n) + a 2'-deoxyribonucleoside 5'-triphosphate = DNA(n+1) + diphosphate</text>
        <dbReference type="Rhea" id="RHEA:22508"/>
        <dbReference type="Rhea" id="RHEA-COMP:17339"/>
        <dbReference type="Rhea" id="RHEA-COMP:17340"/>
        <dbReference type="ChEBI" id="CHEBI:33019"/>
        <dbReference type="ChEBI" id="CHEBI:61560"/>
        <dbReference type="ChEBI" id="CHEBI:173112"/>
        <dbReference type="EC" id="2.7.7.7"/>
    </reaction>
</comment>
<dbReference type="AlphaFoldDB" id="A0A6J5ZPG1"/>
<dbReference type="PANTHER" id="PTHR11669:SF0">
    <property type="entry name" value="PROTEIN STICHEL-LIKE 2"/>
    <property type="match status" value="1"/>
</dbReference>
<feature type="compositionally biased region" description="Low complexity" evidence="12">
    <location>
        <begin position="396"/>
        <end position="405"/>
    </location>
</feature>
<keyword evidence="8" id="KW-0862">Zinc</keyword>
<dbReference type="InterPro" id="IPR045085">
    <property type="entry name" value="HLD_clamp_pol_III_gamma_tau"/>
</dbReference>
<evidence type="ECO:0000256" key="8">
    <source>
        <dbReference type="ARBA" id="ARBA00022833"/>
    </source>
</evidence>
<evidence type="ECO:0000256" key="9">
    <source>
        <dbReference type="ARBA" id="ARBA00022840"/>
    </source>
</evidence>
<accession>A0A6J5ZPG1</accession>
<protein>
    <recommendedName>
        <fullName evidence="2">DNA-directed DNA polymerase</fullName>
        <ecNumber evidence="2">2.7.7.7</ecNumber>
    </recommendedName>
</protein>
<dbReference type="GO" id="GO:0005524">
    <property type="term" value="F:ATP binding"/>
    <property type="evidence" value="ECO:0007669"/>
    <property type="project" value="UniProtKB-KW"/>
</dbReference>
<feature type="compositionally biased region" description="Basic and acidic residues" evidence="12">
    <location>
        <begin position="620"/>
        <end position="630"/>
    </location>
</feature>
<evidence type="ECO:0000256" key="3">
    <source>
        <dbReference type="ARBA" id="ARBA00022679"/>
    </source>
</evidence>
<keyword evidence="10" id="KW-0239">DNA-directed DNA polymerase</keyword>
<dbReference type="Gene3D" id="1.10.8.60">
    <property type="match status" value="1"/>
</dbReference>
<dbReference type="InterPro" id="IPR008921">
    <property type="entry name" value="DNA_pol3_clamp-load_cplx_C"/>
</dbReference>
<dbReference type="SUPFAM" id="SSF52540">
    <property type="entry name" value="P-loop containing nucleoside triphosphate hydrolases"/>
    <property type="match status" value="1"/>
</dbReference>
<evidence type="ECO:0000256" key="6">
    <source>
        <dbReference type="ARBA" id="ARBA00022723"/>
    </source>
</evidence>